<name>Q1H4Z5_METFK</name>
<proteinExistence type="predicted"/>
<dbReference type="InterPro" id="IPR025178">
    <property type="entry name" value="Lnb_N"/>
</dbReference>
<evidence type="ECO:0000313" key="3">
    <source>
        <dbReference type="EMBL" id="ABE48442.1"/>
    </source>
</evidence>
<dbReference type="eggNOG" id="ENOG502Z7V0">
    <property type="taxonomic scope" value="Bacteria"/>
</dbReference>
<keyword evidence="1" id="KW-0472">Membrane</keyword>
<dbReference type="HOGENOM" id="CLU_050045_1_0_4"/>
<gene>
    <name evidence="3" type="ordered locus">Mfla_0171</name>
</gene>
<feature type="domain" description="Lnb N-terminal periplasmic" evidence="2">
    <location>
        <begin position="123"/>
        <end position="280"/>
    </location>
</feature>
<organism evidence="3 4">
    <name type="scientific">Methylobacillus flagellatus (strain ATCC 51484 / DSM 6875 / VKM B-1610 / KT)</name>
    <dbReference type="NCBI Taxonomy" id="265072"/>
    <lineage>
        <taxon>Bacteria</taxon>
        <taxon>Pseudomonadati</taxon>
        <taxon>Pseudomonadota</taxon>
        <taxon>Betaproteobacteria</taxon>
        <taxon>Nitrosomonadales</taxon>
        <taxon>Methylophilaceae</taxon>
        <taxon>Methylobacillus</taxon>
    </lineage>
</organism>
<keyword evidence="4" id="KW-1185">Reference proteome</keyword>
<evidence type="ECO:0000256" key="1">
    <source>
        <dbReference type="SAM" id="Phobius"/>
    </source>
</evidence>
<evidence type="ECO:0000313" key="4">
    <source>
        <dbReference type="Proteomes" id="UP000002440"/>
    </source>
</evidence>
<dbReference type="EMBL" id="CP000284">
    <property type="protein sequence ID" value="ABE48442.1"/>
    <property type="molecule type" value="Genomic_DNA"/>
</dbReference>
<feature type="transmembrane region" description="Helical" evidence="1">
    <location>
        <begin position="61"/>
        <end position="80"/>
    </location>
</feature>
<dbReference type="Proteomes" id="UP000002440">
    <property type="component" value="Chromosome"/>
</dbReference>
<dbReference type="KEGG" id="mfa:Mfla_0171"/>
<keyword evidence="1" id="KW-1133">Transmembrane helix</keyword>
<keyword evidence="1" id="KW-0812">Transmembrane</keyword>
<dbReference type="Pfam" id="PF13387">
    <property type="entry name" value="Lnb_N"/>
    <property type="match status" value="1"/>
</dbReference>
<dbReference type="STRING" id="265072.Mfla_0171"/>
<feature type="transmembrane region" description="Helical" evidence="1">
    <location>
        <begin position="37"/>
        <end position="54"/>
    </location>
</feature>
<protein>
    <recommendedName>
        <fullName evidence="2">Lnb N-terminal periplasmic domain-containing protein</fullName>
    </recommendedName>
</protein>
<dbReference type="AlphaFoldDB" id="Q1H4Z5"/>
<sequence length="330" mass="37918">MRRCLHFFKRVLLSTAFVLSAGWGAMALLYQFPFPALKALVVAGWLGVAGLSIFVGRRHGVLRGSLLYMVALAVLLGWWMNLKPSNTREWADDVAETTTAVRHGDVVTFSHVRNFDWRSETDYTSRWEQRQYDLGQLRSVDMLLSYWTVPAIAHTLVSFGFADGRQLVFSVEIRKERHEAFSEIGGFFKQFETSLIVADERDIVRVRTNIRGEDVYLYRINMPQDAMRELFLAYADEANQLAAKPRFYHTVTANCTTVVYEMVRKIIPGLPMDYRLLLSGYLPEYLYGIGGLDKRFPLEVLRQHGRITDRAKAADQDPDFSRLIRSNMPD</sequence>
<evidence type="ECO:0000259" key="2">
    <source>
        <dbReference type="Pfam" id="PF13387"/>
    </source>
</evidence>
<accession>Q1H4Z5</accession>
<dbReference type="OrthoDB" id="274718at2"/>
<reference evidence="3 4" key="1">
    <citation type="submission" date="2006-03" db="EMBL/GenBank/DDBJ databases">
        <title>Complete sequence of Methylobacillus flagellatus KT.</title>
        <authorList>
            <consortium name="US DOE Joint Genome Institute"/>
            <person name="Copeland A."/>
            <person name="Lucas S."/>
            <person name="Lapidus A."/>
            <person name="Barry K."/>
            <person name="Detter J.C."/>
            <person name="Glavina del Rio T."/>
            <person name="Hammon N."/>
            <person name="Israni S."/>
            <person name="Dalin E."/>
            <person name="Tice H."/>
            <person name="Pitluck S."/>
            <person name="Brettin T."/>
            <person name="Bruce D."/>
            <person name="Han C."/>
            <person name="Tapia R."/>
            <person name="Saunders E."/>
            <person name="Gilna P."/>
            <person name="Schmutz J."/>
            <person name="Larimer F."/>
            <person name="Land M."/>
            <person name="Kyrpides N."/>
            <person name="Anderson I."/>
            <person name="Richardson P."/>
        </authorList>
    </citation>
    <scope>NUCLEOTIDE SEQUENCE [LARGE SCALE GENOMIC DNA]</scope>
    <source>
        <strain evidence="4">KT / ATCC 51484 / DSM 6875</strain>
    </source>
</reference>